<dbReference type="EMBL" id="LR593887">
    <property type="protein sequence ID" value="VTS04355.1"/>
    <property type="molecule type" value="Genomic_DNA"/>
</dbReference>
<name>A0A6C2YQW8_9BACT</name>
<dbReference type="InParanoid" id="A0A6C2YQW8"/>
<evidence type="ECO:0000313" key="2">
    <source>
        <dbReference type="Proteomes" id="UP000464378"/>
    </source>
</evidence>
<sequence>MRLKSKDCSHCVVRSVQHLQSLPITPVYNFHVEVTQTYCVGRQGIVVHNKPS</sequence>
<accession>A0A6C2YQW8</accession>
<dbReference type="KEGG" id="tim:GMBLW1_04670"/>
<proteinExistence type="predicted"/>
<keyword evidence="2" id="KW-1185">Reference proteome</keyword>
<dbReference type="NCBIfam" id="TIGR01443">
    <property type="entry name" value="intein_Cterm"/>
    <property type="match status" value="1"/>
</dbReference>
<dbReference type="EMBL" id="LR586016">
    <property type="protein sequence ID" value="VIP03493.1"/>
    <property type="molecule type" value="Genomic_DNA"/>
</dbReference>
<dbReference type="InterPro" id="IPR030934">
    <property type="entry name" value="Intein_C"/>
</dbReference>
<gene>
    <name evidence="1" type="ORF">GMBLW1_04670</name>
</gene>
<evidence type="ECO:0000313" key="1">
    <source>
        <dbReference type="EMBL" id="VIP03493.1"/>
    </source>
</evidence>
<reference evidence="1" key="1">
    <citation type="submission" date="2019-04" db="EMBL/GenBank/DDBJ databases">
        <authorList>
            <consortium name="Science for Life Laboratories"/>
        </authorList>
    </citation>
    <scope>NUCLEOTIDE SEQUENCE</scope>
    <source>
        <strain evidence="1">MBLW1</strain>
    </source>
</reference>
<dbReference type="AlphaFoldDB" id="A0A6C2YQW8"/>
<dbReference type="Gene3D" id="2.170.16.10">
    <property type="entry name" value="Hedgehog/Intein (Hint) domain"/>
    <property type="match status" value="1"/>
</dbReference>
<organism evidence="1">
    <name type="scientific">Tuwongella immobilis</name>
    <dbReference type="NCBI Taxonomy" id="692036"/>
    <lineage>
        <taxon>Bacteria</taxon>
        <taxon>Pseudomonadati</taxon>
        <taxon>Planctomycetota</taxon>
        <taxon>Planctomycetia</taxon>
        <taxon>Gemmatales</taxon>
        <taxon>Gemmataceae</taxon>
        <taxon>Tuwongella</taxon>
    </lineage>
</organism>
<evidence type="ECO:0008006" key="3">
    <source>
        <dbReference type="Google" id="ProtNLM"/>
    </source>
</evidence>
<dbReference type="Proteomes" id="UP000464378">
    <property type="component" value="Chromosome"/>
</dbReference>
<protein>
    <recommendedName>
        <fullName evidence="3">Intein C-terminal splicing domain-containing protein</fullName>
    </recommendedName>
</protein>